<evidence type="ECO:0000313" key="3">
    <source>
        <dbReference type="Proteomes" id="UP000641646"/>
    </source>
</evidence>
<keyword evidence="1" id="KW-0853">WD repeat</keyword>
<evidence type="ECO:0000256" key="1">
    <source>
        <dbReference type="PROSITE-ProRule" id="PRU00221"/>
    </source>
</evidence>
<dbReference type="SUPFAM" id="SSF50998">
    <property type="entry name" value="Quinoprotein alcohol dehydrogenase-like"/>
    <property type="match status" value="1"/>
</dbReference>
<proteinExistence type="predicted"/>
<reference evidence="2" key="2">
    <citation type="submission" date="2020-08" db="EMBL/GenBank/DDBJ databases">
        <authorList>
            <person name="Chen M."/>
            <person name="Teng W."/>
            <person name="Zhao L."/>
            <person name="Hu C."/>
            <person name="Zhou Y."/>
            <person name="Han B."/>
            <person name="Song L."/>
            <person name="Shu W."/>
        </authorList>
    </citation>
    <scope>NUCLEOTIDE SEQUENCE</scope>
    <source>
        <strain evidence="2">FACHB-1375</strain>
    </source>
</reference>
<dbReference type="InterPro" id="IPR011047">
    <property type="entry name" value="Quinoprotein_ADH-like_sf"/>
</dbReference>
<protein>
    <submittedName>
        <fullName evidence="2">Uncharacterized protein</fullName>
    </submittedName>
</protein>
<accession>A0A926VFP8</accession>
<feature type="repeat" description="WD" evidence="1">
    <location>
        <begin position="28"/>
        <end position="62"/>
    </location>
</feature>
<name>A0A926VFP8_9CYAN</name>
<dbReference type="Gene3D" id="2.130.10.10">
    <property type="entry name" value="YVTN repeat-like/Quinoprotein amine dehydrogenase"/>
    <property type="match status" value="1"/>
</dbReference>
<sequence>MFGLFLSPLGYCTKFFLRFNPHLLLDNLVGHTKAVNAIAISPDGQLLVSGSSDKSIKIWRCD</sequence>
<dbReference type="InterPro" id="IPR001680">
    <property type="entry name" value="WD40_rpt"/>
</dbReference>
<dbReference type="Pfam" id="PF00400">
    <property type="entry name" value="WD40"/>
    <property type="match status" value="1"/>
</dbReference>
<dbReference type="InterPro" id="IPR015943">
    <property type="entry name" value="WD40/YVTN_repeat-like_dom_sf"/>
</dbReference>
<comment type="caution">
    <text evidence="2">The sequence shown here is derived from an EMBL/GenBank/DDBJ whole genome shotgun (WGS) entry which is preliminary data.</text>
</comment>
<dbReference type="EMBL" id="JACJPW010000043">
    <property type="protein sequence ID" value="MBD2182820.1"/>
    <property type="molecule type" value="Genomic_DNA"/>
</dbReference>
<gene>
    <name evidence="2" type="ORF">H6G03_17410</name>
</gene>
<dbReference type="AlphaFoldDB" id="A0A926VFP8"/>
<dbReference type="SMART" id="SM00320">
    <property type="entry name" value="WD40"/>
    <property type="match status" value="1"/>
</dbReference>
<dbReference type="Proteomes" id="UP000641646">
    <property type="component" value="Unassembled WGS sequence"/>
</dbReference>
<organism evidence="2 3">
    <name type="scientific">Aerosakkonema funiforme FACHB-1375</name>
    <dbReference type="NCBI Taxonomy" id="2949571"/>
    <lineage>
        <taxon>Bacteria</taxon>
        <taxon>Bacillati</taxon>
        <taxon>Cyanobacteriota</taxon>
        <taxon>Cyanophyceae</taxon>
        <taxon>Oscillatoriophycideae</taxon>
        <taxon>Aerosakkonematales</taxon>
        <taxon>Aerosakkonemataceae</taxon>
        <taxon>Aerosakkonema</taxon>
    </lineage>
</organism>
<evidence type="ECO:0000313" key="2">
    <source>
        <dbReference type="EMBL" id="MBD2182820.1"/>
    </source>
</evidence>
<dbReference type="PROSITE" id="PS50294">
    <property type="entry name" value="WD_REPEATS_REGION"/>
    <property type="match status" value="1"/>
</dbReference>
<dbReference type="PROSITE" id="PS50082">
    <property type="entry name" value="WD_REPEATS_2"/>
    <property type="match status" value="1"/>
</dbReference>
<keyword evidence="3" id="KW-1185">Reference proteome</keyword>
<reference evidence="2" key="1">
    <citation type="journal article" date="2015" name="ISME J.">
        <title>Draft Genome Sequence of Streptomyces incarnatus NRRL8089, which Produces the Nucleoside Antibiotic Sinefungin.</title>
        <authorList>
            <person name="Oshima K."/>
            <person name="Hattori M."/>
            <person name="Shimizu H."/>
            <person name="Fukuda K."/>
            <person name="Nemoto M."/>
            <person name="Inagaki K."/>
            <person name="Tamura T."/>
        </authorList>
    </citation>
    <scope>NUCLEOTIDE SEQUENCE</scope>
    <source>
        <strain evidence="2">FACHB-1375</strain>
    </source>
</reference>